<dbReference type="EMBL" id="JAPEVB010000002">
    <property type="protein sequence ID" value="KAJ4393035.1"/>
    <property type="molecule type" value="Genomic_DNA"/>
</dbReference>
<dbReference type="PANTHER" id="PTHR28657">
    <property type="entry name" value="INDOLEAMINE 2,3-DIOXYGENASE"/>
    <property type="match status" value="1"/>
</dbReference>
<comment type="similarity">
    <text evidence="1">Belongs to the indoleamine 2,3-dioxygenase family.</text>
</comment>
<sequence length="306" mass="35218">MSRHVYRWATLPVVSVAQLEQELELPVELDEPWEFLQRRFGCASKSGNVTSNVVHNFDVNGRYVYKVNEGFPDVVPSEEAFMRIMREVEAHALPLYHHVVLAIIAFSQRNAAACALHMSHITRDLEPLLSQYYSRMHNKSIARAFWLSYVQGIHAWGLTYVDAASDSEERIKYNGLSGNQLLAFQLLDAFLGIEPYLSKTDRERTMPLRQRRLCQAIETHCFRYRLHELGNGDSEAEKAIQIEFSEIVKRLRMFRAAHRRRGHAYLLQPAAERLPMTAGKGLLRPTMDESMVLLDQFMVGRLAQTV</sequence>
<dbReference type="GO" id="GO:0019441">
    <property type="term" value="P:L-tryptophan catabolic process to kynurenine"/>
    <property type="evidence" value="ECO:0007669"/>
    <property type="project" value="InterPro"/>
</dbReference>
<keyword evidence="6" id="KW-1185">Reference proteome</keyword>
<dbReference type="AlphaFoldDB" id="A0A9W8YYD8"/>
<dbReference type="Proteomes" id="UP001140453">
    <property type="component" value="Unassembled WGS sequence"/>
</dbReference>
<evidence type="ECO:0000313" key="5">
    <source>
        <dbReference type="EMBL" id="KAJ4393035.1"/>
    </source>
</evidence>
<dbReference type="GO" id="GO:0020037">
    <property type="term" value="F:heme binding"/>
    <property type="evidence" value="ECO:0007669"/>
    <property type="project" value="InterPro"/>
</dbReference>
<keyword evidence="3 4" id="KW-0408">Iron</keyword>
<evidence type="ECO:0000256" key="1">
    <source>
        <dbReference type="ARBA" id="ARBA00007119"/>
    </source>
</evidence>
<evidence type="ECO:0000256" key="3">
    <source>
        <dbReference type="ARBA" id="ARBA00023004"/>
    </source>
</evidence>
<name>A0A9W8YYD8_9PEZI</name>
<dbReference type="GO" id="GO:0033754">
    <property type="term" value="F:indoleamine 2,3-dioxygenase activity"/>
    <property type="evidence" value="ECO:0007669"/>
    <property type="project" value="TreeGrafter"/>
</dbReference>
<evidence type="ECO:0000256" key="4">
    <source>
        <dbReference type="PIRSR" id="PIRSR600898-1"/>
    </source>
</evidence>
<dbReference type="GO" id="GO:0046872">
    <property type="term" value="F:metal ion binding"/>
    <property type="evidence" value="ECO:0007669"/>
    <property type="project" value="UniProtKB-KW"/>
</dbReference>
<comment type="caution">
    <text evidence="5">The sequence shown here is derived from an EMBL/GenBank/DDBJ whole genome shotgun (WGS) entry which is preliminary data.</text>
</comment>
<keyword evidence="4" id="KW-0349">Heme</keyword>
<organism evidence="5 6">
    <name type="scientific">Gnomoniopsis smithogilvyi</name>
    <dbReference type="NCBI Taxonomy" id="1191159"/>
    <lineage>
        <taxon>Eukaryota</taxon>
        <taxon>Fungi</taxon>
        <taxon>Dikarya</taxon>
        <taxon>Ascomycota</taxon>
        <taxon>Pezizomycotina</taxon>
        <taxon>Sordariomycetes</taxon>
        <taxon>Sordariomycetidae</taxon>
        <taxon>Diaporthales</taxon>
        <taxon>Gnomoniaceae</taxon>
        <taxon>Gnomoniopsis</taxon>
    </lineage>
</organism>
<proteinExistence type="inferred from homology"/>
<dbReference type="PANTHER" id="PTHR28657:SF11">
    <property type="entry name" value="INDOLEAMINE 2,3-DIOXYGENASE"/>
    <property type="match status" value="1"/>
</dbReference>
<gene>
    <name evidence="5" type="ORF">N0V93_002241</name>
</gene>
<dbReference type="GO" id="GO:0005737">
    <property type="term" value="C:cytoplasm"/>
    <property type="evidence" value="ECO:0007669"/>
    <property type="project" value="TreeGrafter"/>
</dbReference>
<keyword evidence="2 4" id="KW-0479">Metal-binding</keyword>
<accession>A0A9W8YYD8</accession>
<protein>
    <submittedName>
        <fullName evidence="5">Uncharacterized protein</fullName>
    </submittedName>
</protein>
<dbReference type="InterPro" id="IPR000898">
    <property type="entry name" value="Indolamine_dOase"/>
</dbReference>
<reference evidence="5" key="1">
    <citation type="submission" date="2022-10" db="EMBL/GenBank/DDBJ databases">
        <title>Tapping the CABI collections for fungal endophytes: first genome assemblies for Collariella, Neodidymelliopsis, Ascochyta clinopodiicola, Didymella pomorum, Didymosphaeria variabile, Neocosmospora piperis and Neocucurbitaria cava.</title>
        <authorList>
            <person name="Hill R."/>
        </authorList>
    </citation>
    <scope>NUCLEOTIDE SEQUENCE</scope>
    <source>
        <strain evidence="5">IMI 355082</strain>
    </source>
</reference>
<dbReference type="GO" id="GO:0034354">
    <property type="term" value="P:'de novo' NAD+ biosynthetic process from L-tryptophan"/>
    <property type="evidence" value="ECO:0007669"/>
    <property type="project" value="TreeGrafter"/>
</dbReference>
<dbReference type="OrthoDB" id="4662583at2759"/>
<dbReference type="Pfam" id="PF01231">
    <property type="entry name" value="IDO"/>
    <property type="match status" value="1"/>
</dbReference>
<evidence type="ECO:0000256" key="2">
    <source>
        <dbReference type="ARBA" id="ARBA00022723"/>
    </source>
</evidence>
<dbReference type="Gene3D" id="1.20.58.480">
    <property type="match status" value="1"/>
</dbReference>
<dbReference type="SUPFAM" id="SSF140959">
    <property type="entry name" value="Indolic compounds 2,3-dioxygenase-like"/>
    <property type="match status" value="1"/>
</dbReference>
<evidence type="ECO:0000313" key="6">
    <source>
        <dbReference type="Proteomes" id="UP001140453"/>
    </source>
</evidence>
<feature type="binding site" description="proximal binding residue" evidence="4">
    <location>
        <position position="258"/>
    </location>
    <ligand>
        <name>heme b</name>
        <dbReference type="ChEBI" id="CHEBI:60344"/>
    </ligand>
    <ligandPart>
        <name>Fe</name>
        <dbReference type="ChEBI" id="CHEBI:18248"/>
    </ligandPart>
</feature>
<dbReference type="InterPro" id="IPR037217">
    <property type="entry name" value="Trp/Indoleamine_2_3_dOase-like"/>
</dbReference>